<sequence length="186" mass="19616">MSSSAVLKTPGNTSDVYASVDSYPWDDDQEFQAGLSAILGSNSSPEQSIELELRARCFYYSRKYNTNIDFNTYKAYRATNPTSTTGTAAPTTAATVVSEASTAPSTTSAGPEPAAPYPTSFAHIVDLITTGQPIPGIKEIPNTVLEGQGTSASQPRRKKPWEKDTSPPSPPATTLAEPEAPAAPSV</sequence>
<feature type="region of interest" description="Disordered" evidence="1">
    <location>
        <begin position="138"/>
        <end position="186"/>
    </location>
</feature>
<proteinExistence type="predicted"/>
<dbReference type="InterPro" id="IPR058841">
    <property type="entry name" value="HTH_76"/>
</dbReference>
<evidence type="ECO:0000259" key="2">
    <source>
        <dbReference type="Pfam" id="PF17733"/>
    </source>
</evidence>
<feature type="domain" description="Peroxisomal membrane protein PEX14-like KPWE" evidence="2">
    <location>
        <begin position="116"/>
        <end position="163"/>
    </location>
</feature>
<evidence type="ECO:0000313" key="6">
    <source>
        <dbReference type="RefSeq" id="XP_033578686.1"/>
    </source>
</evidence>
<dbReference type="AlphaFoldDB" id="A0A6A6YS17"/>
<reference evidence="6" key="2">
    <citation type="submission" date="2020-04" db="EMBL/GenBank/DDBJ databases">
        <authorList>
            <consortium name="NCBI Genome Project"/>
        </authorList>
    </citation>
    <scope>NUCLEOTIDE SEQUENCE</scope>
    <source>
        <strain evidence="6">CBS 304.34</strain>
    </source>
</reference>
<dbReference type="Pfam" id="PF17733">
    <property type="entry name" value="KPWE_dom"/>
    <property type="match status" value="1"/>
</dbReference>
<dbReference type="Pfam" id="PF25871">
    <property type="entry name" value="HTH_76"/>
    <property type="match status" value="1"/>
</dbReference>
<reference evidence="4 6" key="1">
    <citation type="journal article" date="2020" name="Stud. Mycol.">
        <title>101 Dothideomycetes genomes: a test case for predicting lifestyles and emergence of pathogens.</title>
        <authorList>
            <person name="Haridas S."/>
            <person name="Albert R."/>
            <person name="Binder M."/>
            <person name="Bloem J."/>
            <person name="Labutti K."/>
            <person name="Salamov A."/>
            <person name="Andreopoulos B."/>
            <person name="Baker S."/>
            <person name="Barry K."/>
            <person name="Bills G."/>
            <person name="Bluhm B."/>
            <person name="Cannon C."/>
            <person name="Castanera R."/>
            <person name="Culley D."/>
            <person name="Daum C."/>
            <person name="Ezra D."/>
            <person name="Gonzalez J."/>
            <person name="Henrissat B."/>
            <person name="Kuo A."/>
            <person name="Liang C."/>
            <person name="Lipzen A."/>
            <person name="Lutzoni F."/>
            <person name="Magnuson J."/>
            <person name="Mondo S."/>
            <person name="Nolan M."/>
            <person name="Ohm R."/>
            <person name="Pangilinan J."/>
            <person name="Park H.-J."/>
            <person name="Ramirez L."/>
            <person name="Alfaro M."/>
            <person name="Sun H."/>
            <person name="Tritt A."/>
            <person name="Yoshinaga Y."/>
            <person name="Zwiers L.-H."/>
            <person name="Turgeon B."/>
            <person name="Goodwin S."/>
            <person name="Spatafora J."/>
            <person name="Crous P."/>
            <person name="Grigoriev I."/>
        </authorList>
    </citation>
    <scope>NUCLEOTIDE SEQUENCE</scope>
    <source>
        <strain evidence="4 6">CBS 304.34</strain>
    </source>
</reference>
<name>A0A6A6YS17_9PEZI</name>
<evidence type="ECO:0000256" key="1">
    <source>
        <dbReference type="SAM" id="MobiDB-lite"/>
    </source>
</evidence>
<dbReference type="InterPro" id="IPR040554">
    <property type="entry name" value="KPWE_PEX14_dom"/>
</dbReference>
<keyword evidence="5" id="KW-1185">Reference proteome</keyword>
<feature type="compositionally biased region" description="Low complexity" evidence="1">
    <location>
        <begin position="172"/>
        <end position="186"/>
    </location>
</feature>
<evidence type="ECO:0000313" key="5">
    <source>
        <dbReference type="Proteomes" id="UP000504636"/>
    </source>
</evidence>
<organism evidence="4">
    <name type="scientific">Mytilinidion resinicola</name>
    <dbReference type="NCBI Taxonomy" id="574789"/>
    <lineage>
        <taxon>Eukaryota</taxon>
        <taxon>Fungi</taxon>
        <taxon>Dikarya</taxon>
        <taxon>Ascomycota</taxon>
        <taxon>Pezizomycotina</taxon>
        <taxon>Dothideomycetes</taxon>
        <taxon>Pleosporomycetidae</taxon>
        <taxon>Mytilinidiales</taxon>
        <taxon>Mytilinidiaceae</taxon>
        <taxon>Mytilinidion</taxon>
    </lineage>
</organism>
<dbReference type="EMBL" id="MU003698">
    <property type="protein sequence ID" value="KAF2811722.1"/>
    <property type="molecule type" value="Genomic_DNA"/>
</dbReference>
<dbReference type="RefSeq" id="XP_033578686.1">
    <property type="nucleotide sequence ID" value="XM_033713984.1"/>
</dbReference>
<dbReference type="Proteomes" id="UP000504636">
    <property type="component" value="Unplaced"/>
</dbReference>
<dbReference type="PANTHER" id="PTHR36855:SF1">
    <property type="entry name" value="PEROXISOME MEMBRANE ANCHOR PROTEIN PEX14P N-TERMINAL DOMAIN-CONTAINING PROTEIN"/>
    <property type="match status" value="1"/>
</dbReference>
<dbReference type="GeneID" id="54454877"/>
<evidence type="ECO:0000313" key="4">
    <source>
        <dbReference type="EMBL" id="KAF2811722.1"/>
    </source>
</evidence>
<reference evidence="6" key="3">
    <citation type="submission" date="2025-04" db="UniProtKB">
        <authorList>
            <consortium name="RefSeq"/>
        </authorList>
    </citation>
    <scope>IDENTIFICATION</scope>
    <source>
        <strain evidence="6">CBS 304.34</strain>
    </source>
</reference>
<gene>
    <name evidence="4 6" type="ORF">BDZ99DRAFT_279854</name>
</gene>
<accession>A0A6A6YS17</accession>
<dbReference type="OrthoDB" id="9936937at2759"/>
<feature type="domain" description="PEX14-like helix-turn-helix" evidence="3">
    <location>
        <begin position="15"/>
        <end position="81"/>
    </location>
</feature>
<dbReference type="PANTHER" id="PTHR36855">
    <property type="entry name" value="CHROMOSOME 10, WHOLE GENOME SHOTGUN SEQUENCE"/>
    <property type="match status" value="1"/>
</dbReference>
<protein>
    <submittedName>
        <fullName evidence="4 6">Uncharacterized protein</fullName>
    </submittedName>
</protein>
<evidence type="ECO:0000259" key="3">
    <source>
        <dbReference type="Pfam" id="PF25871"/>
    </source>
</evidence>